<dbReference type="GO" id="GO:0038023">
    <property type="term" value="F:signaling receptor activity"/>
    <property type="evidence" value="ECO:0007669"/>
    <property type="project" value="TreeGrafter"/>
</dbReference>
<dbReference type="InterPro" id="IPR000916">
    <property type="entry name" value="Bet_v_I/MLP"/>
</dbReference>
<proteinExistence type="inferred from homology"/>
<dbReference type="GO" id="GO:0004864">
    <property type="term" value="F:protein phosphatase inhibitor activity"/>
    <property type="evidence" value="ECO:0007669"/>
    <property type="project" value="TreeGrafter"/>
</dbReference>
<organism evidence="3 4">
    <name type="scientific">Rosa chinensis</name>
    <name type="common">China rose</name>
    <dbReference type="NCBI Taxonomy" id="74649"/>
    <lineage>
        <taxon>Eukaryota</taxon>
        <taxon>Viridiplantae</taxon>
        <taxon>Streptophyta</taxon>
        <taxon>Embryophyta</taxon>
        <taxon>Tracheophyta</taxon>
        <taxon>Spermatophyta</taxon>
        <taxon>Magnoliopsida</taxon>
        <taxon>eudicotyledons</taxon>
        <taxon>Gunneridae</taxon>
        <taxon>Pentapetalae</taxon>
        <taxon>rosids</taxon>
        <taxon>fabids</taxon>
        <taxon>Rosales</taxon>
        <taxon>Rosaceae</taxon>
        <taxon>Rosoideae</taxon>
        <taxon>Rosoideae incertae sedis</taxon>
        <taxon>Rosa</taxon>
    </lineage>
</organism>
<dbReference type="GO" id="GO:0006952">
    <property type="term" value="P:defense response"/>
    <property type="evidence" value="ECO:0007669"/>
    <property type="project" value="InterPro"/>
</dbReference>
<dbReference type="Gramene" id="PRQ31402">
    <property type="protein sequence ID" value="PRQ31402"/>
    <property type="gene ID" value="RchiOBHm_Chr5g0035101"/>
</dbReference>
<dbReference type="InterPro" id="IPR023393">
    <property type="entry name" value="START-like_dom_sf"/>
</dbReference>
<dbReference type="Proteomes" id="UP000238479">
    <property type="component" value="Chromosome 5"/>
</dbReference>
<dbReference type="OMA" id="DDSEYRF"/>
<comment type="caution">
    <text evidence="3">The sequence shown here is derived from an EMBL/GenBank/DDBJ whole genome shotgun (WGS) entry which is preliminary data.</text>
</comment>
<dbReference type="OrthoDB" id="1845342at2759"/>
<dbReference type="GO" id="GO:0005634">
    <property type="term" value="C:nucleus"/>
    <property type="evidence" value="ECO:0007669"/>
    <property type="project" value="TreeGrafter"/>
</dbReference>
<dbReference type="STRING" id="74649.A0A2P6QB57"/>
<dbReference type="PANTHER" id="PTHR31213">
    <property type="entry name" value="OS08G0374000 PROTEIN-RELATED"/>
    <property type="match status" value="1"/>
</dbReference>
<name>A0A2P6QB57_ROSCH</name>
<feature type="domain" description="Bet v I/Major latex protein" evidence="2">
    <location>
        <begin position="28"/>
        <end position="152"/>
    </location>
</feature>
<accession>A0A2P6QB57</accession>
<dbReference type="InterPro" id="IPR050279">
    <property type="entry name" value="Plant_def-hormone_signal"/>
</dbReference>
<evidence type="ECO:0000313" key="4">
    <source>
        <dbReference type="Proteomes" id="UP000238479"/>
    </source>
</evidence>
<gene>
    <name evidence="3" type="ORF">RchiOBHm_Chr5g0035101</name>
</gene>
<dbReference type="GO" id="GO:0010427">
    <property type="term" value="F:abscisic acid binding"/>
    <property type="evidence" value="ECO:0007669"/>
    <property type="project" value="TreeGrafter"/>
</dbReference>
<dbReference type="EMBL" id="PDCK01000043">
    <property type="protein sequence ID" value="PRQ31402.1"/>
    <property type="molecule type" value="Genomic_DNA"/>
</dbReference>
<sequence length="153" mass="17122">MAKETKAQRTVGVGVEALWRAMAKDIVSVMPKIMPDIVQSVEVIEGNGGLDSVLLFKLGRDPKSKRQQTEKIVELDESQYRFALQVLEGPALTLRDFSSLTTTFQLSAISEKETLVDMKVEYNTEKEETNMGEIAMQPVLSFVQLLEKLVLES</sequence>
<dbReference type="AlphaFoldDB" id="A0A2P6QB57"/>
<reference evidence="3 4" key="1">
    <citation type="journal article" date="2018" name="Nat. Genet.">
        <title>The Rosa genome provides new insights in the design of modern roses.</title>
        <authorList>
            <person name="Bendahmane M."/>
        </authorList>
    </citation>
    <scope>NUCLEOTIDE SEQUENCE [LARGE SCALE GENOMIC DNA]</scope>
    <source>
        <strain evidence="4">cv. Old Blush</strain>
    </source>
</reference>
<dbReference type="PANTHER" id="PTHR31213:SF162">
    <property type="entry name" value="BET V I_MAJOR LATEX PROTEIN DOMAIN-CONTAINING PROTEIN"/>
    <property type="match status" value="1"/>
</dbReference>
<evidence type="ECO:0000259" key="2">
    <source>
        <dbReference type="Pfam" id="PF00407"/>
    </source>
</evidence>
<dbReference type="Pfam" id="PF00407">
    <property type="entry name" value="Bet_v_1"/>
    <property type="match status" value="1"/>
</dbReference>
<dbReference type="Gene3D" id="3.30.530.20">
    <property type="match status" value="1"/>
</dbReference>
<protein>
    <submittedName>
        <fullName evidence="3">Putative START-like domain-containing protein</fullName>
    </submittedName>
</protein>
<comment type="similarity">
    <text evidence="1">Belongs to the BetVI family.</text>
</comment>
<keyword evidence="4" id="KW-1185">Reference proteome</keyword>
<evidence type="ECO:0000256" key="1">
    <source>
        <dbReference type="ARBA" id="ARBA00009744"/>
    </source>
</evidence>
<dbReference type="GO" id="GO:0005737">
    <property type="term" value="C:cytoplasm"/>
    <property type="evidence" value="ECO:0007669"/>
    <property type="project" value="TreeGrafter"/>
</dbReference>
<dbReference type="GO" id="GO:0009738">
    <property type="term" value="P:abscisic acid-activated signaling pathway"/>
    <property type="evidence" value="ECO:0007669"/>
    <property type="project" value="TreeGrafter"/>
</dbReference>
<evidence type="ECO:0000313" key="3">
    <source>
        <dbReference type="EMBL" id="PRQ31402.1"/>
    </source>
</evidence>
<dbReference type="SUPFAM" id="SSF55961">
    <property type="entry name" value="Bet v1-like"/>
    <property type="match status" value="1"/>
</dbReference>